<evidence type="ECO:0000256" key="2">
    <source>
        <dbReference type="SAM" id="Phobius"/>
    </source>
</evidence>
<evidence type="ECO:0000313" key="3">
    <source>
        <dbReference type="EMBL" id="MBG6064355.1"/>
    </source>
</evidence>
<feature type="transmembrane region" description="Helical" evidence="2">
    <location>
        <begin position="150"/>
        <end position="170"/>
    </location>
</feature>
<feature type="transmembrane region" description="Helical" evidence="2">
    <location>
        <begin position="223"/>
        <end position="243"/>
    </location>
</feature>
<reference evidence="3 4" key="1">
    <citation type="submission" date="2020-11" db="EMBL/GenBank/DDBJ databases">
        <title>Sequencing the genomes of 1000 actinobacteria strains.</title>
        <authorList>
            <person name="Klenk H.-P."/>
        </authorList>
    </citation>
    <scope>NUCLEOTIDE SEQUENCE [LARGE SCALE GENOMIC DNA]</scope>
    <source>
        <strain evidence="3 4">DSM 101692</strain>
    </source>
</reference>
<name>A0ABS0JBC1_9ACTN</name>
<feature type="region of interest" description="Disordered" evidence="1">
    <location>
        <begin position="252"/>
        <end position="274"/>
    </location>
</feature>
<dbReference type="EMBL" id="JADOTX010000001">
    <property type="protein sequence ID" value="MBG6064355.1"/>
    <property type="molecule type" value="Genomic_DNA"/>
</dbReference>
<comment type="caution">
    <text evidence="3">The sequence shown here is derived from an EMBL/GenBank/DDBJ whole genome shotgun (WGS) entry which is preliminary data.</text>
</comment>
<dbReference type="RefSeq" id="WP_196925571.1">
    <property type="nucleotide sequence ID" value="NZ_JADOTX010000001.1"/>
</dbReference>
<gene>
    <name evidence="3" type="ORF">IW248_000642</name>
</gene>
<keyword evidence="4" id="KW-1185">Reference proteome</keyword>
<keyword evidence="2" id="KW-0812">Transmembrane</keyword>
<sequence>MTWSAVLLVTAVVWAVSVIRSVRLRALVYSLPLPMTLALVSTDYPVGGAQVLGVVGLNLFFVTVAVTHQLWRWPILLADVAGIAVYVALSAGLLAVDIPFEVALAGTLALWLATILLLRRRASASDSPRGTSAVEAAGVAEARPDGLPPLLKLVVIFVGAILTALLGAVLRGMVVTFPYSGVLVAVEARRQLAEFSRHFARNSLALVGFLTGYHYLQDVSSGVALGAGWAVFAVVAAVLHLPLRPRRVAQARAASRPPGALRRATEPQAPTGLP</sequence>
<protein>
    <submittedName>
        <fullName evidence="3">Uncharacterized protein</fullName>
    </submittedName>
</protein>
<evidence type="ECO:0000256" key="1">
    <source>
        <dbReference type="SAM" id="MobiDB-lite"/>
    </source>
</evidence>
<feature type="transmembrane region" description="Helical" evidence="2">
    <location>
        <begin position="45"/>
        <end position="66"/>
    </location>
</feature>
<keyword evidence="2" id="KW-0472">Membrane</keyword>
<evidence type="ECO:0000313" key="4">
    <source>
        <dbReference type="Proteomes" id="UP000614915"/>
    </source>
</evidence>
<proteinExistence type="predicted"/>
<dbReference type="Proteomes" id="UP000614915">
    <property type="component" value="Unassembled WGS sequence"/>
</dbReference>
<accession>A0ABS0JBC1</accession>
<organism evidence="3 4">
    <name type="scientific">Micromonospora ureilytica</name>
    <dbReference type="NCBI Taxonomy" id="709868"/>
    <lineage>
        <taxon>Bacteria</taxon>
        <taxon>Bacillati</taxon>
        <taxon>Actinomycetota</taxon>
        <taxon>Actinomycetes</taxon>
        <taxon>Micromonosporales</taxon>
        <taxon>Micromonosporaceae</taxon>
        <taxon>Micromonospora</taxon>
    </lineage>
</organism>
<feature type="transmembrane region" description="Helical" evidence="2">
    <location>
        <begin position="102"/>
        <end position="119"/>
    </location>
</feature>
<keyword evidence="2" id="KW-1133">Transmembrane helix</keyword>
<feature type="transmembrane region" description="Helical" evidence="2">
    <location>
        <begin position="73"/>
        <end position="96"/>
    </location>
</feature>